<name>A0A7J9I2P1_9ROSI</name>
<comment type="caution">
    <text evidence="2">The sequence shown here is derived from an EMBL/GenBank/DDBJ whole genome shotgun (WGS) entry which is preliminary data.</text>
</comment>
<keyword evidence="3" id="KW-1185">Reference proteome</keyword>
<dbReference type="Proteomes" id="UP000593560">
    <property type="component" value="Unassembled WGS sequence"/>
</dbReference>
<reference evidence="2 3" key="1">
    <citation type="journal article" date="2019" name="Genome Biol. Evol.">
        <title>Insights into the evolution of the New World diploid cottons (Gossypium, subgenus Houzingenia) based on genome sequencing.</title>
        <authorList>
            <person name="Grover C.E."/>
            <person name="Arick M.A. 2nd"/>
            <person name="Thrash A."/>
            <person name="Conover J.L."/>
            <person name="Sanders W.S."/>
            <person name="Peterson D.G."/>
            <person name="Frelichowski J.E."/>
            <person name="Scheffler J.A."/>
            <person name="Scheffler B.E."/>
            <person name="Wendel J.F."/>
        </authorList>
    </citation>
    <scope>NUCLEOTIDE SEQUENCE [LARGE SCALE GENOMIC DNA]</scope>
    <source>
        <strain evidence="2">0</strain>
        <tissue evidence="2">Leaf</tissue>
    </source>
</reference>
<evidence type="ECO:0008006" key="4">
    <source>
        <dbReference type="Google" id="ProtNLM"/>
    </source>
</evidence>
<dbReference type="AlphaFoldDB" id="A0A7J9I2P1"/>
<dbReference type="PANTHER" id="PTHR35455">
    <property type="entry name" value="UNNAMED PRODUCT"/>
    <property type="match status" value="1"/>
</dbReference>
<gene>
    <name evidence="2" type="ORF">Gohar_000841</name>
</gene>
<evidence type="ECO:0000313" key="2">
    <source>
        <dbReference type="EMBL" id="MBA0816148.1"/>
    </source>
</evidence>
<feature type="compositionally biased region" description="Basic and acidic residues" evidence="1">
    <location>
        <begin position="208"/>
        <end position="217"/>
    </location>
</feature>
<feature type="region of interest" description="Disordered" evidence="1">
    <location>
        <begin position="208"/>
        <end position="240"/>
    </location>
</feature>
<dbReference type="PANTHER" id="PTHR35455:SF1">
    <property type="entry name" value="AGAP005842-PA"/>
    <property type="match status" value="1"/>
</dbReference>
<proteinExistence type="predicted"/>
<dbReference type="InterPro" id="IPR031985">
    <property type="entry name" value="DUF4787"/>
</dbReference>
<dbReference type="EMBL" id="JABFAD010000013">
    <property type="protein sequence ID" value="MBA0816148.1"/>
    <property type="molecule type" value="Genomic_DNA"/>
</dbReference>
<evidence type="ECO:0000313" key="3">
    <source>
        <dbReference type="Proteomes" id="UP000593560"/>
    </source>
</evidence>
<dbReference type="OrthoDB" id="1915375at2759"/>
<protein>
    <recommendedName>
        <fullName evidence="4">CCHC-type domain-containing protein</fullName>
    </recommendedName>
</protein>
<accession>A0A7J9I2P1</accession>
<dbReference type="Pfam" id="PF16029">
    <property type="entry name" value="DUF4787"/>
    <property type="match status" value="1"/>
</dbReference>
<evidence type="ECO:0000256" key="1">
    <source>
        <dbReference type="SAM" id="MobiDB-lite"/>
    </source>
</evidence>
<sequence length="348" mass="39665">MAQRSSPSPVPQSVPIVLQVEDNPERAEFWLENTMRVFDELSCTPMECLKCVVSLLKDSTYQRFLDKKHKEFLELKQGRMLVSKYERKFVRLSKVHKVEELSKAKRKADSEACGSGKRPIGKSYSSPSKKLKEFHSHLSTSVGYFGKDRGKQHLSLKPQATSVASMGSVRNNNLECQQCNRQHFGECRLKDVSCFKCGSYEYHRRDCPERSAKEKAQTTRSSNAAARGRPPQNIRNAEKQKSMSKTNLCYLLLLLILLPSSYFLPSVLAKSRNPITDSEIKKKKSECYADIDSGLWGGHCKSSSIAKENCALKCLSPACYELIYESDPLEEGEKDYIRSQEFKYCMYK</sequence>
<organism evidence="2 3">
    <name type="scientific">Gossypium harknessii</name>
    <dbReference type="NCBI Taxonomy" id="34285"/>
    <lineage>
        <taxon>Eukaryota</taxon>
        <taxon>Viridiplantae</taxon>
        <taxon>Streptophyta</taxon>
        <taxon>Embryophyta</taxon>
        <taxon>Tracheophyta</taxon>
        <taxon>Spermatophyta</taxon>
        <taxon>Magnoliopsida</taxon>
        <taxon>eudicotyledons</taxon>
        <taxon>Gunneridae</taxon>
        <taxon>Pentapetalae</taxon>
        <taxon>rosids</taxon>
        <taxon>malvids</taxon>
        <taxon>Malvales</taxon>
        <taxon>Malvaceae</taxon>
        <taxon>Malvoideae</taxon>
        <taxon>Gossypium</taxon>
    </lineage>
</organism>